<accession>A0ABD5X3C0</accession>
<keyword evidence="3" id="KW-1185">Reference proteome</keyword>
<dbReference type="Proteomes" id="UP001596388">
    <property type="component" value="Unassembled WGS sequence"/>
</dbReference>
<reference evidence="2 3" key="1">
    <citation type="journal article" date="2019" name="Int. J. Syst. Evol. Microbiol.">
        <title>The Global Catalogue of Microorganisms (GCM) 10K type strain sequencing project: providing services to taxonomists for standard genome sequencing and annotation.</title>
        <authorList>
            <consortium name="The Broad Institute Genomics Platform"/>
            <consortium name="The Broad Institute Genome Sequencing Center for Infectious Disease"/>
            <person name="Wu L."/>
            <person name="Ma J."/>
        </authorList>
    </citation>
    <scope>NUCLEOTIDE SEQUENCE [LARGE SCALE GENOMIC DNA]</scope>
    <source>
        <strain evidence="2 3">DT55</strain>
    </source>
</reference>
<organism evidence="2 3">
    <name type="scientific">Halobaculum marinum</name>
    <dbReference type="NCBI Taxonomy" id="3031996"/>
    <lineage>
        <taxon>Archaea</taxon>
        <taxon>Methanobacteriati</taxon>
        <taxon>Methanobacteriota</taxon>
        <taxon>Stenosarchaea group</taxon>
        <taxon>Halobacteria</taxon>
        <taxon>Halobacteriales</taxon>
        <taxon>Haloferacaceae</taxon>
        <taxon>Halobaculum</taxon>
    </lineage>
</organism>
<sequence length="329" mass="34517">MHPCHVPFTDATTPIPAGLWRLAGADRGVEVYLDMTKTDPRDAVEQAADDPEHDPPAARLPVVSRRTVLELAGAAGVGAGAVTLATSPAVAQEDDDGGDDGEGEPDGENGGDQDGGGGDGYSVDIDAEFAPFTVGQRAVLEGDEDDDGDTVTIRVEITVLDEVEEVAGVTTRVVEEREWEAEEGDSFDEESLVEVSRNFLAQSSDGTVWYFGEDVDEYEDGEVVGNPGAWRADGETTAPGVYMPAWPVVGSVFQREIAPGVAEDVAAITDADVSVTVPYGEFDGCLALSEWNPLEGGEGPEDGDEKVFAPGVGLIVDEAAELVEFEPGS</sequence>
<evidence type="ECO:0008006" key="4">
    <source>
        <dbReference type="Google" id="ProtNLM"/>
    </source>
</evidence>
<name>A0ABD5X3C0_9EURY</name>
<comment type="caution">
    <text evidence="2">The sequence shown here is derived from an EMBL/GenBank/DDBJ whole genome shotgun (WGS) entry which is preliminary data.</text>
</comment>
<dbReference type="RefSeq" id="WP_276239639.1">
    <property type="nucleotide sequence ID" value="NZ_CP119990.1"/>
</dbReference>
<evidence type="ECO:0000256" key="1">
    <source>
        <dbReference type="SAM" id="MobiDB-lite"/>
    </source>
</evidence>
<dbReference type="GeneID" id="79271613"/>
<proteinExistence type="predicted"/>
<dbReference type="AlphaFoldDB" id="A0ABD5X3C0"/>
<dbReference type="EMBL" id="JBHTAG010000004">
    <property type="protein sequence ID" value="MFC7099000.1"/>
    <property type="molecule type" value="Genomic_DNA"/>
</dbReference>
<feature type="compositionally biased region" description="Acidic residues" evidence="1">
    <location>
        <begin position="92"/>
        <end position="111"/>
    </location>
</feature>
<protein>
    <recommendedName>
        <fullName evidence="4">Tat (Twin-arginine translocation) pathway signal sequence</fullName>
    </recommendedName>
</protein>
<gene>
    <name evidence="2" type="ORF">ACFQKD_16965</name>
</gene>
<feature type="region of interest" description="Disordered" evidence="1">
    <location>
        <begin position="88"/>
        <end position="124"/>
    </location>
</feature>
<evidence type="ECO:0000313" key="2">
    <source>
        <dbReference type="EMBL" id="MFC7099000.1"/>
    </source>
</evidence>
<evidence type="ECO:0000313" key="3">
    <source>
        <dbReference type="Proteomes" id="UP001596388"/>
    </source>
</evidence>